<sequence>MYYKDAYHQYQLSGKGNGFPESFDIVYTRADGSFGEKKGCKRRPSGVSKPKKDLSSIKYENRQAGKWYLWHPDAGNFDIHACGLISFNGQPIDHRF</sequence>
<organism evidence="2 3">
    <name type="scientific">Arcicella aquatica</name>
    <dbReference type="NCBI Taxonomy" id="217141"/>
    <lineage>
        <taxon>Bacteria</taxon>
        <taxon>Pseudomonadati</taxon>
        <taxon>Bacteroidota</taxon>
        <taxon>Cytophagia</taxon>
        <taxon>Cytophagales</taxon>
        <taxon>Flectobacillaceae</taxon>
        <taxon>Arcicella</taxon>
    </lineage>
</organism>
<dbReference type="EMBL" id="JAYFUL010000006">
    <property type="protein sequence ID" value="MEA5257175.1"/>
    <property type="molecule type" value="Genomic_DNA"/>
</dbReference>
<comment type="caution">
    <text evidence="2">The sequence shown here is derived from an EMBL/GenBank/DDBJ whole genome shotgun (WGS) entry which is preliminary data.</text>
</comment>
<evidence type="ECO:0000313" key="3">
    <source>
        <dbReference type="Proteomes" id="UP001304671"/>
    </source>
</evidence>
<gene>
    <name evidence="2" type="ORF">VB264_05210</name>
</gene>
<dbReference type="RefSeq" id="WP_323247378.1">
    <property type="nucleotide sequence ID" value="NZ_JAYFUL010000006.1"/>
</dbReference>
<dbReference type="Proteomes" id="UP001304671">
    <property type="component" value="Unassembled WGS sequence"/>
</dbReference>
<proteinExistence type="predicted"/>
<evidence type="ECO:0000256" key="1">
    <source>
        <dbReference type="SAM" id="MobiDB-lite"/>
    </source>
</evidence>
<keyword evidence="3" id="KW-1185">Reference proteome</keyword>
<reference evidence="2 3" key="1">
    <citation type="submission" date="2023-12" db="EMBL/GenBank/DDBJ databases">
        <title>Novel species of the genus Arcicella isolated from rivers.</title>
        <authorList>
            <person name="Lu H."/>
        </authorList>
    </citation>
    <scope>NUCLEOTIDE SEQUENCE [LARGE SCALE GENOMIC DNA]</scope>
    <source>
        <strain evidence="2 3">LMG 21963</strain>
    </source>
</reference>
<name>A0ABU5QJD7_9BACT</name>
<accession>A0ABU5QJD7</accession>
<protein>
    <submittedName>
        <fullName evidence="2">Uncharacterized protein</fullName>
    </submittedName>
</protein>
<feature type="region of interest" description="Disordered" evidence="1">
    <location>
        <begin position="34"/>
        <end position="54"/>
    </location>
</feature>
<evidence type="ECO:0000313" key="2">
    <source>
        <dbReference type="EMBL" id="MEA5257175.1"/>
    </source>
</evidence>